<dbReference type="InterPro" id="IPR025346">
    <property type="entry name" value="DUF4250"/>
</dbReference>
<gene>
    <name evidence="1" type="ORF">GV64_09295</name>
</gene>
<dbReference type="AlphaFoldDB" id="A0A081K9T6"/>
<accession>A0A081K9T6</accession>
<protein>
    <recommendedName>
        <fullName evidence="3">DUF4250 domain-containing protein</fullName>
    </recommendedName>
</protein>
<dbReference type="Proteomes" id="UP000027997">
    <property type="component" value="Unassembled WGS sequence"/>
</dbReference>
<dbReference type="EMBL" id="JOJP01000001">
    <property type="protein sequence ID" value="KEI70912.1"/>
    <property type="molecule type" value="Genomic_DNA"/>
</dbReference>
<keyword evidence="2" id="KW-1185">Reference proteome</keyword>
<evidence type="ECO:0008006" key="3">
    <source>
        <dbReference type="Google" id="ProtNLM"/>
    </source>
</evidence>
<reference evidence="1 2" key="1">
    <citation type="submission" date="2014-06" db="EMBL/GenBank/DDBJ databases">
        <title>Whole Genome Sequences of Three Symbiotic Endozoicomonas Bacteria.</title>
        <authorList>
            <person name="Neave M.J."/>
            <person name="Apprill A."/>
            <person name="Voolstra C.R."/>
        </authorList>
    </citation>
    <scope>NUCLEOTIDE SEQUENCE [LARGE SCALE GENOMIC DNA]</scope>
    <source>
        <strain evidence="1 2">DSM 22380</strain>
    </source>
</reference>
<dbReference type="RefSeq" id="WP_020580450.1">
    <property type="nucleotide sequence ID" value="NZ_JOJP01000001.1"/>
</dbReference>
<name>A0A081K9T6_9GAMM</name>
<proteinExistence type="predicted"/>
<dbReference type="Pfam" id="PF14056">
    <property type="entry name" value="DUF4250"/>
    <property type="match status" value="1"/>
</dbReference>
<evidence type="ECO:0000313" key="2">
    <source>
        <dbReference type="Proteomes" id="UP000027997"/>
    </source>
</evidence>
<evidence type="ECO:0000313" key="1">
    <source>
        <dbReference type="EMBL" id="KEI70912.1"/>
    </source>
</evidence>
<dbReference type="STRING" id="305900.GV64_09295"/>
<comment type="caution">
    <text evidence="1">The sequence shown here is derived from an EMBL/GenBank/DDBJ whole genome shotgun (WGS) entry which is preliminary data.</text>
</comment>
<organism evidence="1 2">
    <name type="scientific">Endozoicomonas elysicola</name>
    <dbReference type="NCBI Taxonomy" id="305900"/>
    <lineage>
        <taxon>Bacteria</taxon>
        <taxon>Pseudomonadati</taxon>
        <taxon>Pseudomonadota</taxon>
        <taxon>Gammaproteobacteria</taxon>
        <taxon>Oceanospirillales</taxon>
        <taxon>Endozoicomonadaceae</taxon>
        <taxon>Endozoicomonas</taxon>
    </lineage>
</organism>
<sequence length="64" mass="7633">MELEHPEHLNPFILLGIVNEKLRLTCNSLDQLADEMDMSKQEIESQLHKIRFHYQPLNNQFVQD</sequence>